<accession>A0AAJ7TM14</accession>
<dbReference type="CTD" id="9854"/>
<keyword evidence="2" id="KW-1133">Transmembrane helix</keyword>
<dbReference type="SMART" id="SM00239">
    <property type="entry name" value="C2"/>
    <property type="match status" value="1"/>
</dbReference>
<feature type="region of interest" description="Disordered" evidence="1">
    <location>
        <begin position="670"/>
        <end position="696"/>
    </location>
</feature>
<proteinExistence type="predicted"/>
<dbReference type="InterPro" id="IPR040885">
    <property type="entry name" value="SMP_C2CD2L"/>
</dbReference>
<organism evidence="4 5">
    <name type="scientific">Petromyzon marinus</name>
    <name type="common">Sea lamprey</name>
    <dbReference type="NCBI Taxonomy" id="7757"/>
    <lineage>
        <taxon>Eukaryota</taxon>
        <taxon>Metazoa</taxon>
        <taxon>Chordata</taxon>
        <taxon>Craniata</taxon>
        <taxon>Vertebrata</taxon>
        <taxon>Cyclostomata</taxon>
        <taxon>Hyperoartia</taxon>
        <taxon>Petromyzontiformes</taxon>
        <taxon>Petromyzontidae</taxon>
        <taxon>Petromyzon</taxon>
    </lineage>
</organism>
<dbReference type="GO" id="GO:0035774">
    <property type="term" value="P:positive regulation of insulin secretion involved in cellular response to glucose stimulus"/>
    <property type="evidence" value="ECO:0007669"/>
    <property type="project" value="TreeGrafter"/>
</dbReference>
<dbReference type="PANTHER" id="PTHR21119">
    <property type="entry name" value="C2 DOMAIN-CONTAINING PROTEIN"/>
    <property type="match status" value="1"/>
</dbReference>
<evidence type="ECO:0000313" key="4">
    <source>
        <dbReference type="Proteomes" id="UP001318040"/>
    </source>
</evidence>
<feature type="domain" description="C2" evidence="3">
    <location>
        <begin position="285"/>
        <end position="401"/>
    </location>
</feature>
<gene>
    <name evidence="5" type="primary">C2CD2L</name>
</gene>
<feature type="region of interest" description="Disordered" evidence="1">
    <location>
        <begin position="432"/>
        <end position="452"/>
    </location>
</feature>
<dbReference type="Pfam" id="PF18696">
    <property type="entry name" value="SMP_C2CD2L"/>
    <property type="match status" value="1"/>
</dbReference>
<dbReference type="GO" id="GO:0035091">
    <property type="term" value="F:phosphatidylinositol binding"/>
    <property type="evidence" value="ECO:0007669"/>
    <property type="project" value="TreeGrafter"/>
</dbReference>
<dbReference type="SUPFAM" id="SSF49562">
    <property type="entry name" value="C2 domain (Calcium/lipid-binding domain, CaLB)"/>
    <property type="match status" value="1"/>
</dbReference>
<protein>
    <submittedName>
        <fullName evidence="5">Phospholipid transfer protein C2CD2L isoform X1</fullName>
    </submittedName>
</protein>
<dbReference type="Gene3D" id="2.60.40.150">
    <property type="entry name" value="C2 domain"/>
    <property type="match status" value="1"/>
</dbReference>
<feature type="transmembrane region" description="Helical" evidence="2">
    <location>
        <begin position="37"/>
        <end position="58"/>
    </location>
</feature>
<dbReference type="Proteomes" id="UP001318040">
    <property type="component" value="Chromosome 32"/>
</dbReference>
<dbReference type="InterPro" id="IPR035892">
    <property type="entry name" value="C2_domain_sf"/>
</dbReference>
<reference evidence="5" key="1">
    <citation type="submission" date="2025-08" db="UniProtKB">
        <authorList>
            <consortium name="RefSeq"/>
        </authorList>
    </citation>
    <scope>IDENTIFICATION</scope>
    <source>
        <tissue evidence="5">Sperm</tissue>
    </source>
</reference>
<keyword evidence="2" id="KW-0472">Membrane</keyword>
<keyword evidence="4" id="KW-1185">Reference proteome</keyword>
<evidence type="ECO:0000259" key="3">
    <source>
        <dbReference type="PROSITE" id="PS50004"/>
    </source>
</evidence>
<feature type="region of interest" description="Disordered" evidence="1">
    <location>
        <begin position="603"/>
        <end position="627"/>
    </location>
</feature>
<dbReference type="KEGG" id="pmrn:116948113"/>
<dbReference type="InterPro" id="IPR039934">
    <property type="entry name" value="C2CD2/C2CD2L"/>
</dbReference>
<dbReference type="PROSITE" id="PS50004">
    <property type="entry name" value="C2"/>
    <property type="match status" value="1"/>
</dbReference>
<feature type="region of interest" description="Disordered" evidence="1">
    <location>
        <begin position="718"/>
        <end position="738"/>
    </location>
</feature>
<dbReference type="RefSeq" id="XP_032820362.1">
    <property type="nucleotide sequence ID" value="XM_032964471.1"/>
</dbReference>
<keyword evidence="2" id="KW-0812">Transmembrane</keyword>
<dbReference type="AlphaFoldDB" id="A0AAJ7TM14"/>
<dbReference type="PANTHER" id="PTHR21119:SF8">
    <property type="entry name" value="PHOSPHOLIPID TRANSFER PROTEIN C2CD2L"/>
    <property type="match status" value="1"/>
</dbReference>
<dbReference type="Pfam" id="PF00168">
    <property type="entry name" value="C2"/>
    <property type="match status" value="1"/>
</dbReference>
<dbReference type="GO" id="GO:0098592">
    <property type="term" value="C:cytoplasmic side of apical plasma membrane"/>
    <property type="evidence" value="ECO:0007669"/>
    <property type="project" value="TreeGrafter"/>
</dbReference>
<dbReference type="GO" id="GO:0008526">
    <property type="term" value="F:phosphatidylinositol transfer activity"/>
    <property type="evidence" value="ECO:0007669"/>
    <property type="project" value="TreeGrafter"/>
</dbReference>
<evidence type="ECO:0000256" key="2">
    <source>
        <dbReference type="SAM" id="Phobius"/>
    </source>
</evidence>
<dbReference type="InterPro" id="IPR000008">
    <property type="entry name" value="C2_dom"/>
</dbReference>
<sequence length="789" mass="81763">MEQQLQQEVEAVPGDEAIPGSMAGVPGSLDLSSAQGVTLLLLFAASALTVLAWLAQYLEQGGGRRRHLPPPLLLRLLPRGLLGGAAAGPRSRLGGVADPASLVAGLAAVPSWGAELGRAWLRALNEQHGHRHGSSLQIAFEEDGPTHDALRLSNVTYGDGQSDSNMALVCDVESESVSFGVSVSQHPPAPVALQSLTARLAPLSVQLVLQVEEVSAGQVLLTWKHTTKPQGLSLTLVPRGQREGAGGSVDVPTVTQLVKDAILGAQPAVLLTLSPYRAAQGGGVKPDGLVTSPPKPPRLVDKKLLLRIQSATGAPAGAGELCCHVEMNEPPQQHRTRPVPGAAASPSWEQSFCFDLNTRSREIRLRLLDTSKGKEAVCIGRAAVPLDVGRALPSGRHTLTLLPPTASPTDRTPSPLAAAANVTLELCYQEGGEARSPGPLAASVRPAATPSKKVEMERTVMADGTVVTTVTTLQTRAGRGTPSATTPFCVGSPRAHACADSPARSPVKVTVTEKSTVQEEVPAGESQGGATAASAACTDVALQHNGLDAVAETAIRQLTESALRNTKATPTKRSTLIISGVSKMPLIQDEAALSQLYSMNMDGDDAGPSPLPHHYHHHPAATTSSFSSLPSSVQQLALCGPQSPSAANSTGDSLLDAATAAAAATIGAASSSPAAVAGGGQPSMSDADSERGSTVGFETGSLKEHKAGFLHGGLFRRRHRKKKDAGLSQSHNDLPSMGPGHTLVAGQTQTLGPGLSHVLAKHRKTYTLSRLLSKRFKAKHRENGKTAAP</sequence>
<name>A0AAJ7TM14_PETMA</name>
<evidence type="ECO:0000256" key="1">
    <source>
        <dbReference type="SAM" id="MobiDB-lite"/>
    </source>
</evidence>
<evidence type="ECO:0000313" key="5">
    <source>
        <dbReference type="RefSeq" id="XP_032820362.1"/>
    </source>
</evidence>